<name>A0ABX0L4S5_9NEIS</name>
<dbReference type="RefSeq" id="WP_166450996.1">
    <property type="nucleotide sequence ID" value="NZ_JAAOMA010000004.1"/>
</dbReference>
<dbReference type="InterPro" id="IPR002104">
    <property type="entry name" value="Integrase_catalytic"/>
</dbReference>
<dbReference type="InterPro" id="IPR013762">
    <property type="entry name" value="Integrase-like_cat_sf"/>
</dbReference>
<organism evidence="3 4">
    <name type="scientific">Chromobacterium fluminis</name>
    <dbReference type="NCBI Taxonomy" id="3044269"/>
    <lineage>
        <taxon>Bacteria</taxon>
        <taxon>Pseudomonadati</taxon>
        <taxon>Pseudomonadota</taxon>
        <taxon>Betaproteobacteria</taxon>
        <taxon>Neisseriales</taxon>
        <taxon>Chromobacteriaceae</taxon>
        <taxon>Chromobacterium</taxon>
    </lineage>
</organism>
<evidence type="ECO:0000256" key="1">
    <source>
        <dbReference type="ARBA" id="ARBA00023172"/>
    </source>
</evidence>
<dbReference type="Gene3D" id="1.10.443.10">
    <property type="entry name" value="Intergrase catalytic core"/>
    <property type="match status" value="1"/>
</dbReference>
<reference evidence="3 4" key="1">
    <citation type="submission" date="2020-03" db="EMBL/GenBank/DDBJ databases">
        <title>Draft genome sequence of environmentally isolated cultures.</title>
        <authorList>
            <person name="Wilson H.S."/>
            <person name="De Leon M.E."/>
        </authorList>
    </citation>
    <scope>NUCLEOTIDE SEQUENCE [LARGE SCALE GENOMIC DNA]</scope>
    <source>
        <strain evidence="3 4">HSC-31F16</strain>
    </source>
</reference>
<proteinExistence type="predicted"/>
<evidence type="ECO:0000313" key="3">
    <source>
        <dbReference type="EMBL" id="NHR04484.1"/>
    </source>
</evidence>
<accession>A0ABX0L4S5</accession>
<evidence type="ECO:0000259" key="2">
    <source>
        <dbReference type="PROSITE" id="PS51898"/>
    </source>
</evidence>
<dbReference type="EMBL" id="JAAOMA010000004">
    <property type="protein sequence ID" value="NHR04484.1"/>
    <property type="molecule type" value="Genomic_DNA"/>
</dbReference>
<dbReference type="SUPFAM" id="SSF56349">
    <property type="entry name" value="DNA breaking-rejoining enzymes"/>
    <property type="match status" value="1"/>
</dbReference>
<dbReference type="PROSITE" id="PS51898">
    <property type="entry name" value="TYR_RECOMBINASE"/>
    <property type="match status" value="1"/>
</dbReference>
<dbReference type="InterPro" id="IPR011010">
    <property type="entry name" value="DNA_brk_join_enz"/>
</dbReference>
<comment type="caution">
    <text evidence="3">The sequence shown here is derived from an EMBL/GenBank/DDBJ whole genome shotgun (WGS) entry which is preliminary data.</text>
</comment>
<gene>
    <name evidence="3" type="ORF">HA052_04670</name>
</gene>
<keyword evidence="1" id="KW-0233">DNA recombination</keyword>
<dbReference type="NCBIfam" id="NF040693">
    <property type="entry name" value="recomb_GmtY"/>
    <property type="match status" value="1"/>
</dbReference>
<protein>
    <submittedName>
        <fullName evidence="3">Site-specific integrase</fullName>
    </submittedName>
</protein>
<keyword evidence="4" id="KW-1185">Reference proteome</keyword>
<evidence type="ECO:0000313" key="4">
    <source>
        <dbReference type="Proteomes" id="UP001515641"/>
    </source>
</evidence>
<dbReference type="Proteomes" id="UP001515641">
    <property type="component" value="Unassembled WGS sequence"/>
</dbReference>
<sequence>MDCVKIVAHIQRSNAGVLQEIPVLLTDQGVLQPLLEYCLEHAHARSTSWMEFRIQAVQLLLAYLSANVQCFDDHRRLFRTFVQQLYSGTIGSDGLDPSGLYWRPRSTRSANRLIGSLTEFSEWMADRYDVEQLNPLTSSSRYEEQLRWAAFQQRHARAFLAHTWDKAAAKEKARQTRTAIMREPPRSHYNGVKYFPDKRFIDLLFSGFVRPGQACNPFIDRRLNLRDILITLLLHGGGLRVSEPLHLYVHDVGIDPQAKGPTGRGVALVRVFHPSDGRAPDDWPEQSSGKTLNREAYLRGKHGLKPRNQYVSRSMRAGWKVRKLDDAAGNYIQVQWFPKIFGEWFLDVWKLYLRQLREVPRAHPFAFVVLHGPDQGKPLSMDAYLASHQRAVRRIGLEPAKLNGTTAHGHRHAYGQRLVDAGVDVLVRRNALHHASLESQLPYTEPSAAKVSAVLEAATNRLENGDGNAALEMADLLAYGFEDVDPLGLLSGLNPKL</sequence>
<feature type="domain" description="Tyr recombinase" evidence="2">
    <location>
        <begin position="196"/>
        <end position="456"/>
    </location>
</feature>